<dbReference type="Gene3D" id="1.10.1520.10">
    <property type="entry name" value="Ribonuclease III domain"/>
    <property type="match status" value="1"/>
</dbReference>
<evidence type="ECO:0000313" key="3">
    <source>
        <dbReference type="EMBL" id="GAH83257.1"/>
    </source>
</evidence>
<protein>
    <recommendedName>
        <fullName evidence="2">RNase III domain-containing protein</fullName>
    </recommendedName>
</protein>
<dbReference type="Pfam" id="PF00636">
    <property type="entry name" value="Ribonuclease_3"/>
    <property type="match status" value="1"/>
</dbReference>
<dbReference type="InterPro" id="IPR036389">
    <property type="entry name" value="RNase_III_sf"/>
</dbReference>
<dbReference type="SMART" id="SM00535">
    <property type="entry name" value="RIBOc"/>
    <property type="match status" value="1"/>
</dbReference>
<proteinExistence type="predicted"/>
<name>X1INF8_9ZZZZ</name>
<sequence>MYNEMNITKKEKIRQFQEFIHYKFKNENYLVQSLTTPRLANETGEVSYEFLETLGDAVIKLIFILKIYQKGVQDPGEITKKKSVFESDNALKDVANKINLQEFVLKSGKQQIEGTRILADVFEAICGAIFLDSSQNLNLVEEKMIIPFFEDFDLIMNKSPINIKSELLEFLQGKFKTSIKINLEYDESGLAHNPTWIARNPKILDTNIQKQLIDLPKNMVSSEFRN</sequence>
<dbReference type="GO" id="GO:0006396">
    <property type="term" value="P:RNA processing"/>
    <property type="evidence" value="ECO:0007669"/>
    <property type="project" value="InterPro"/>
</dbReference>
<dbReference type="EMBL" id="BARU01039635">
    <property type="protein sequence ID" value="GAH83257.1"/>
    <property type="molecule type" value="Genomic_DNA"/>
</dbReference>
<dbReference type="GO" id="GO:0004525">
    <property type="term" value="F:ribonuclease III activity"/>
    <property type="evidence" value="ECO:0007669"/>
    <property type="project" value="InterPro"/>
</dbReference>
<dbReference type="CDD" id="cd00593">
    <property type="entry name" value="RIBOc"/>
    <property type="match status" value="1"/>
</dbReference>
<accession>X1INF8</accession>
<dbReference type="PROSITE" id="PS50142">
    <property type="entry name" value="RNASE_3_2"/>
    <property type="match status" value="1"/>
</dbReference>
<dbReference type="AlphaFoldDB" id="X1INF8"/>
<organism evidence="3">
    <name type="scientific">marine sediment metagenome</name>
    <dbReference type="NCBI Taxonomy" id="412755"/>
    <lineage>
        <taxon>unclassified sequences</taxon>
        <taxon>metagenomes</taxon>
        <taxon>ecological metagenomes</taxon>
    </lineage>
</organism>
<dbReference type="PANTHER" id="PTHR14950:SF37">
    <property type="entry name" value="ENDORIBONUCLEASE DICER"/>
    <property type="match status" value="1"/>
</dbReference>
<reference evidence="3" key="1">
    <citation type="journal article" date="2014" name="Front. Microbiol.">
        <title>High frequency of phylogenetically diverse reductive dehalogenase-homologous genes in deep subseafloor sedimentary metagenomes.</title>
        <authorList>
            <person name="Kawai M."/>
            <person name="Futagami T."/>
            <person name="Toyoda A."/>
            <person name="Takaki Y."/>
            <person name="Nishi S."/>
            <person name="Hori S."/>
            <person name="Arai W."/>
            <person name="Tsubouchi T."/>
            <person name="Morono Y."/>
            <person name="Uchiyama I."/>
            <person name="Ito T."/>
            <person name="Fujiyama A."/>
            <person name="Inagaki F."/>
            <person name="Takami H."/>
        </authorList>
    </citation>
    <scope>NUCLEOTIDE SEQUENCE</scope>
    <source>
        <strain evidence="3">Expedition CK06-06</strain>
    </source>
</reference>
<feature type="non-terminal residue" evidence="3">
    <location>
        <position position="226"/>
    </location>
</feature>
<evidence type="ECO:0000259" key="2">
    <source>
        <dbReference type="PROSITE" id="PS50142"/>
    </source>
</evidence>
<comment type="caution">
    <text evidence="3">The sequence shown here is derived from an EMBL/GenBank/DDBJ whole genome shotgun (WGS) entry which is preliminary data.</text>
</comment>
<feature type="domain" description="RNase III" evidence="2">
    <location>
        <begin position="13"/>
        <end position="134"/>
    </location>
</feature>
<keyword evidence="1" id="KW-0378">Hydrolase</keyword>
<evidence type="ECO:0000256" key="1">
    <source>
        <dbReference type="ARBA" id="ARBA00022801"/>
    </source>
</evidence>
<dbReference type="SUPFAM" id="SSF69065">
    <property type="entry name" value="RNase III domain-like"/>
    <property type="match status" value="1"/>
</dbReference>
<dbReference type="PANTHER" id="PTHR14950">
    <property type="entry name" value="DICER-RELATED"/>
    <property type="match status" value="1"/>
</dbReference>
<gene>
    <name evidence="3" type="ORF">S03H2_61400</name>
</gene>
<dbReference type="InterPro" id="IPR000999">
    <property type="entry name" value="RNase_III_dom"/>
</dbReference>